<dbReference type="Pfam" id="PF13387">
    <property type="entry name" value="Lnb_N"/>
    <property type="match status" value="1"/>
</dbReference>
<evidence type="ECO:0000313" key="4">
    <source>
        <dbReference type="EMBL" id="GER59681.1"/>
    </source>
</evidence>
<keyword evidence="5" id="KW-1185">Reference proteome</keyword>
<feature type="transmembrane region" description="Helical" evidence="1">
    <location>
        <begin position="341"/>
        <end position="361"/>
    </location>
</feature>
<feature type="transmembrane region" description="Helical" evidence="1">
    <location>
        <begin position="367"/>
        <end position="384"/>
    </location>
</feature>
<feature type="domain" description="Lnb-like transmembrane" evidence="3">
    <location>
        <begin position="255"/>
        <end position="390"/>
    </location>
</feature>
<keyword evidence="1" id="KW-0812">Transmembrane</keyword>
<sequence length="393" mass="45686">MYKRIFLLIFILKFSIGFSQFQLSENAEISIVSIGPGKELYDSFGHSAFRVTDPRNNRDLIFNYGTFDFETPNFILKFARGKLPYALSVRDYQGFLNAYIRENRTFVEQELDLTYGEKTTLFNFLLKNAQPENKEYQYDFFYDNCATKIRDVLKEALGNDLTYKNGYAPEQFTFRQLIQQRLDLNSWGSLGIDIALGAVIDRTATQWEHQYLPEYVHDAATFAILNNDGIERPLVKKETVVFQSTGSNKTKPFFLFTPLAVFGVIGLLIIGVTYRDFKRNKRTRWLDGVLFFTTGFVGVLLLLLWVATDHTATANNYNMLWAFPLNLLFFPLISKTQPKKWLYRYVFFLILMLALLTFHWITGVQVFAIGFIPLIIALAIRWIYLARSLKKEN</sequence>
<organism evidence="4 5">
    <name type="scientific">Patiriisocius marinus</name>
    <dbReference type="NCBI Taxonomy" id="1397112"/>
    <lineage>
        <taxon>Bacteria</taxon>
        <taxon>Pseudomonadati</taxon>
        <taxon>Bacteroidota</taxon>
        <taxon>Flavobacteriia</taxon>
        <taxon>Flavobacteriales</taxon>
        <taxon>Flavobacteriaceae</taxon>
        <taxon>Patiriisocius</taxon>
    </lineage>
</organism>
<protein>
    <submittedName>
        <fullName evidence="4">Uncharacterized protein</fullName>
    </submittedName>
</protein>
<feature type="transmembrane region" description="Helical" evidence="1">
    <location>
        <begin position="318"/>
        <end position="334"/>
    </location>
</feature>
<evidence type="ECO:0000313" key="5">
    <source>
        <dbReference type="Proteomes" id="UP000326509"/>
    </source>
</evidence>
<gene>
    <name evidence="4" type="ORF">ULMA_17890</name>
</gene>
<evidence type="ECO:0000259" key="2">
    <source>
        <dbReference type="Pfam" id="PF13387"/>
    </source>
</evidence>
<dbReference type="Proteomes" id="UP000326509">
    <property type="component" value="Unassembled WGS sequence"/>
</dbReference>
<keyword evidence="1" id="KW-0472">Membrane</keyword>
<dbReference type="InterPro" id="IPR057436">
    <property type="entry name" value="5TMH_Lnb"/>
</dbReference>
<dbReference type="InterPro" id="IPR025178">
    <property type="entry name" value="Lnb_N"/>
</dbReference>
<dbReference type="Pfam" id="PF25221">
    <property type="entry name" value="5TMH_Lnb"/>
    <property type="match status" value="1"/>
</dbReference>
<feature type="transmembrane region" description="Helical" evidence="1">
    <location>
        <begin position="253"/>
        <end position="273"/>
    </location>
</feature>
<name>A0A5J4J1M4_9FLAO</name>
<proteinExistence type="predicted"/>
<accession>A0A5J4J1M4</accession>
<evidence type="ECO:0000256" key="1">
    <source>
        <dbReference type="SAM" id="Phobius"/>
    </source>
</evidence>
<feature type="transmembrane region" description="Helical" evidence="1">
    <location>
        <begin position="285"/>
        <end position="306"/>
    </location>
</feature>
<keyword evidence="1" id="KW-1133">Transmembrane helix</keyword>
<dbReference type="EMBL" id="BKCG01000004">
    <property type="protein sequence ID" value="GER59681.1"/>
    <property type="molecule type" value="Genomic_DNA"/>
</dbReference>
<feature type="domain" description="Lnb N-terminal periplasmic" evidence="2">
    <location>
        <begin position="26"/>
        <end position="179"/>
    </location>
</feature>
<reference evidence="4 5" key="1">
    <citation type="submission" date="2019-08" db="EMBL/GenBank/DDBJ databases">
        <title>Draft genome sequence of Ulvibacter marinus type strain NBRC 109484.</title>
        <authorList>
            <person name="Kawano K."/>
            <person name="Ushijima N."/>
            <person name="Kihara M."/>
            <person name="Itoh H."/>
        </authorList>
    </citation>
    <scope>NUCLEOTIDE SEQUENCE [LARGE SCALE GENOMIC DNA]</scope>
    <source>
        <strain evidence="4 5">NBRC 109484</strain>
    </source>
</reference>
<dbReference type="RefSeq" id="WP_162851988.1">
    <property type="nucleotide sequence ID" value="NZ_BKCG01000004.1"/>
</dbReference>
<evidence type="ECO:0000259" key="3">
    <source>
        <dbReference type="Pfam" id="PF25221"/>
    </source>
</evidence>
<comment type="caution">
    <text evidence="4">The sequence shown here is derived from an EMBL/GenBank/DDBJ whole genome shotgun (WGS) entry which is preliminary data.</text>
</comment>
<dbReference type="AlphaFoldDB" id="A0A5J4J1M4"/>